<sequence>MTITAARPLDRGWVHAIPALTFAAGAIAYPLYVLVATFRIADADISTRPGAPFAAAAMAALALLAGVLVAAFLTMTAYAVCRPGSTLLVRVAQIVGLALTGIGCGAGIWLAVIVARTMG</sequence>
<protein>
    <submittedName>
        <fullName evidence="1">Uncharacterized protein</fullName>
    </submittedName>
</protein>
<dbReference type="Proteomes" id="UP001059663">
    <property type="component" value="Chromosome"/>
</dbReference>
<dbReference type="EMBL" id="CP087977">
    <property type="protein sequence ID" value="UUZ45873.1"/>
    <property type="molecule type" value="Genomic_DNA"/>
</dbReference>
<reference evidence="1" key="1">
    <citation type="submission" date="2021-11" db="EMBL/GenBank/DDBJ databases">
        <title>Study of the species diversity of bacterial strains isolated from a unique natural object - Shulgan-Tash cave (Bashkiria).</title>
        <authorList>
            <person name="Sazanova A.L."/>
            <person name="Chirak E.R."/>
            <person name="Safronova V.I."/>
        </authorList>
    </citation>
    <scope>NUCLEOTIDE SEQUENCE</scope>
    <source>
        <strain evidence="1">P1</strain>
    </source>
</reference>
<evidence type="ECO:0000313" key="1">
    <source>
        <dbReference type="EMBL" id="UUZ45873.1"/>
    </source>
</evidence>
<proteinExistence type="predicted"/>
<gene>
    <name evidence="1" type="ORF">LP422_08275</name>
</gene>
<accession>A0AC61U7J5</accession>
<evidence type="ECO:0000313" key="2">
    <source>
        <dbReference type="Proteomes" id="UP001059663"/>
    </source>
</evidence>
<name>A0AC61U7J5_9MICO</name>
<organism evidence="1 2">
    <name type="scientific">Janibacter limosus</name>
    <dbReference type="NCBI Taxonomy" id="53458"/>
    <lineage>
        <taxon>Bacteria</taxon>
        <taxon>Bacillati</taxon>
        <taxon>Actinomycetota</taxon>
        <taxon>Actinomycetes</taxon>
        <taxon>Micrococcales</taxon>
        <taxon>Intrasporangiaceae</taxon>
        <taxon>Janibacter</taxon>
    </lineage>
</organism>